<protein>
    <recommendedName>
        <fullName evidence="2 9">peptidylprolyl isomerase</fullName>
        <ecNumber evidence="2 9">5.2.1.8</ecNumber>
    </recommendedName>
</protein>
<evidence type="ECO:0000313" key="13">
    <source>
        <dbReference type="Proteomes" id="UP000242188"/>
    </source>
</evidence>
<dbReference type="Proteomes" id="UP000242188">
    <property type="component" value="Unassembled WGS sequence"/>
</dbReference>
<keyword evidence="5" id="KW-0256">Endoplasmic reticulum</keyword>
<keyword evidence="6 9" id="KW-0697">Rotamase</keyword>
<accession>A0A210PJS0</accession>
<feature type="signal peptide" evidence="10">
    <location>
        <begin position="1"/>
        <end position="17"/>
    </location>
</feature>
<dbReference type="Gene3D" id="3.10.50.40">
    <property type="match status" value="1"/>
</dbReference>
<dbReference type="Pfam" id="PF00254">
    <property type="entry name" value="FKBP_C"/>
    <property type="match status" value="1"/>
</dbReference>
<gene>
    <name evidence="12" type="ORF">KP79_PYT02956</name>
</gene>
<evidence type="ECO:0000256" key="9">
    <source>
        <dbReference type="PROSITE-ProRule" id="PRU00277"/>
    </source>
</evidence>
<organism evidence="12 13">
    <name type="scientific">Mizuhopecten yessoensis</name>
    <name type="common">Japanese scallop</name>
    <name type="synonym">Patinopecten yessoensis</name>
    <dbReference type="NCBI Taxonomy" id="6573"/>
    <lineage>
        <taxon>Eukaryota</taxon>
        <taxon>Metazoa</taxon>
        <taxon>Spiralia</taxon>
        <taxon>Lophotrochozoa</taxon>
        <taxon>Mollusca</taxon>
        <taxon>Bivalvia</taxon>
        <taxon>Autobranchia</taxon>
        <taxon>Pteriomorphia</taxon>
        <taxon>Pectinida</taxon>
        <taxon>Pectinoidea</taxon>
        <taxon>Pectinidae</taxon>
        <taxon>Mizuhopecten</taxon>
    </lineage>
</organism>
<dbReference type="InterPro" id="IPR046357">
    <property type="entry name" value="PPIase_dom_sf"/>
</dbReference>
<dbReference type="PANTHER" id="PTHR46222:SF3">
    <property type="entry name" value="PEPTIDYLPROLYL ISOMERASE"/>
    <property type="match status" value="1"/>
</dbReference>
<evidence type="ECO:0000256" key="4">
    <source>
        <dbReference type="ARBA" id="ARBA00022737"/>
    </source>
</evidence>
<dbReference type="InterPro" id="IPR001179">
    <property type="entry name" value="PPIase_FKBP_dom"/>
</dbReference>
<reference evidence="12 13" key="1">
    <citation type="journal article" date="2017" name="Nat. Ecol. Evol.">
        <title>Scallop genome provides insights into evolution of bilaterian karyotype and development.</title>
        <authorList>
            <person name="Wang S."/>
            <person name="Zhang J."/>
            <person name="Jiao W."/>
            <person name="Li J."/>
            <person name="Xun X."/>
            <person name="Sun Y."/>
            <person name="Guo X."/>
            <person name="Huan P."/>
            <person name="Dong B."/>
            <person name="Zhang L."/>
            <person name="Hu X."/>
            <person name="Sun X."/>
            <person name="Wang J."/>
            <person name="Zhao C."/>
            <person name="Wang Y."/>
            <person name="Wang D."/>
            <person name="Huang X."/>
            <person name="Wang R."/>
            <person name="Lv J."/>
            <person name="Li Y."/>
            <person name="Zhang Z."/>
            <person name="Liu B."/>
            <person name="Lu W."/>
            <person name="Hui Y."/>
            <person name="Liang J."/>
            <person name="Zhou Z."/>
            <person name="Hou R."/>
            <person name="Li X."/>
            <person name="Liu Y."/>
            <person name="Li H."/>
            <person name="Ning X."/>
            <person name="Lin Y."/>
            <person name="Zhao L."/>
            <person name="Xing Q."/>
            <person name="Dou J."/>
            <person name="Li Y."/>
            <person name="Mao J."/>
            <person name="Guo H."/>
            <person name="Dou H."/>
            <person name="Li T."/>
            <person name="Mu C."/>
            <person name="Jiang W."/>
            <person name="Fu Q."/>
            <person name="Fu X."/>
            <person name="Miao Y."/>
            <person name="Liu J."/>
            <person name="Yu Q."/>
            <person name="Li R."/>
            <person name="Liao H."/>
            <person name="Li X."/>
            <person name="Kong Y."/>
            <person name="Jiang Z."/>
            <person name="Chourrout D."/>
            <person name="Li R."/>
            <person name="Bao Z."/>
        </authorList>
    </citation>
    <scope>NUCLEOTIDE SEQUENCE [LARGE SCALE GENOMIC DNA]</scope>
    <source>
        <strain evidence="12 13">PY_sf001</strain>
    </source>
</reference>
<dbReference type="OrthoDB" id="1902587at2759"/>
<evidence type="ECO:0000256" key="2">
    <source>
        <dbReference type="ARBA" id="ARBA00013194"/>
    </source>
</evidence>
<dbReference type="InterPro" id="IPR018247">
    <property type="entry name" value="EF_Hand_1_Ca_BS"/>
</dbReference>
<comment type="caution">
    <text evidence="12">The sequence shown here is derived from an EMBL/GenBank/DDBJ whole genome shotgun (WGS) entry which is preliminary data.</text>
</comment>
<evidence type="ECO:0000256" key="10">
    <source>
        <dbReference type="SAM" id="SignalP"/>
    </source>
</evidence>
<evidence type="ECO:0000256" key="5">
    <source>
        <dbReference type="ARBA" id="ARBA00022824"/>
    </source>
</evidence>
<dbReference type="PANTHER" id="PTHR46222">
    <property type="entry name" value="PEPTIDYL-PROLYL CIS-TRANS ISOMERASE FKBP7/14"/>
    <property type="match status" value="1"/>
</dbReference>
<proteinExistence type="predicted"/>
<evidence type="ECO:0000256" key="6">
    <source>
        <dbReference type="ARBA" id="ARBA00023110"/>
    </source>
</evidence>
<evidence type="ECO:0000256" key="3">
    <source>
        <dbReference type="ARBA" id="ARBA00022729"/>
    </source>
</evidence>
<keyword evidence="8 9" id="KW-0413">Isomerase</keyword>
<dbReference type="EC" id="5.2.1.8" evidence="2 9"/>
<dbReference type="InterPro" id="IPR052273">
    <property type="entry name" value="PPIase_FKBP"/>
</dbReference>
<dbReference type="STRING" id="6573.A0A210PJS0"/>
<dbReference type="AlphaFoldDB" id="A0A210PJS0"/>
<comment type="catalytic activity">
    <reaction evidence="1 9">
        <text>[protein]-peptidylproline (omega=180) = [protein]-peptidylproline (omega=0)</text>
        <dbReference type="Rhea" id="RHEA:16237"/>
        <dbReference type="Rhea" id="RHEA-COMP:10747"/>
        <dbReference type="Rhea" id="RHEA-COMP:10748"/>
        <dbReference type="ChEBI" id="CHEBI:83833"/>
        <dbReference type="ChEBI" id="CHEBI:83834"/>
        <dbReference type="EC" id="5.2.1.8"/>
    </reaction>
</comment>
<evidence type="ECO:0000259" key="11">
    <source>
        <dbReference type="PROSITE" id="PS50059"/>
    </source>
</evidence>
<dbReference type="SUPFAM" id="SSF54534">
    <property type="entry name" value="FKBP-like"/>
    <property type="match status" value="1"/>
</dbReference>
<keyword evidence="3 10" id="KW-0732">Signal</keyword>
<dbReference type="PROSITE" id="PS00018">
    <property type="entry name" value="EF_HAND_1"/>
    <property type="match status" value="1"/>
</dbReference>
<dbReference type="PROSITE" id="PS50059">
    <property type="entry name" value="FKBP_PPIASE"/>
    <property type="match status" value="1"/>
</dbReference>
<sequence>MAATSLVLFLCICAVFADDSESGPPSGVEDVTELIVVKVEVPEECNRKTKKNDLLSMHYTGYLTDGTKFDSSRDHGQPFQFQMGIGQVIKGWEQGLDDMCAGEKRRLTIPPHLGYGDQGAGDKIPPKATLVFDVELEKIEEGPAPQNIFKQIDSNGDNALSQDEVHIYG</sequence>
<feature type="domain" description="PPIase FKBP-type" evidence="11">
    <location>
        <begin position="52"/>
        <end position="140"/>
    </location>
</feature>
<feature type="chain" id="PRO_5012623031" description="peptidylprolyl isomerase" evidence="10">
    <location>
        <begin position="18"/>
        <end position="169"/>
    </location>
</feature>
<keyword evidence="13" id="KW-1185">Reference proteome</keyword>
<evidence type="ECO:0000256" key="7">
    <source>
        <dbReference type="ARBA" id="ARBA00023180"/>
    </source>
</evidence>
<evidence type="ECO:0000256" key="8">
    <source>
        <dbReference type="ARBA" id="ARBA00023235"/>
    </source>
</evidence>
<evidence type="ECO:0000256" key="1">
    <source>
        <dbReference type="ARBA" id="ARBA00000971"/>
    </source>
</evidence>
<dbReference type="FunFam" id="3.10.50.40:FF:000006">
    <property type="entry name" value="Peptidyl-prolyl cis-trans isomerase"/>
    <property type="match status" value="1"/>
</dbReference>
<keyword evidence="7" id="KW-0325">Glycoprotein</keyword>
<dbReference type="GO" id="GO:0003755">
    <property type="term" value="F:peptidyl-prolyl cis-trans isomerase activity"/>
    <property type="evidence" value="ECO:0007669"/>
    <property type="project" value="UniProtKB-KW"/>
</dbReference>
<keyword evidence="4" id="KW-0677">Repeat</keyword>
<evidence type="ECO:0000313" key="12">
    <source>
        <dbReference type="EMBL" id="OWF36723.1"/>
    </source>
</evidence>
<dbReference type="EMBL" id="NEDP02076450">
    <property type="protein sequence ID" value="OWF36723.1"/>
    <property type="molecule type" value="Genomic_DNA"/>
</dbReference>
<name>A0A210PJS0_MIZYE</name>